<accession>A0A1I7MEE3</accession>
<gene>
    <name evidence="3" type="ORF">SAMN04487966_101288</name>
</gene>
<evidence type="ECO:0000313" key="3">
    <source>
        <dbReference type="EMBL" id="SFV20289.1"/>
    </source>
</evidence>
<feature type="transmembrane region" description="Helical" evidence="2">
    <location>
        <begin position="169"/>
        <end position="193"/>
    </location>
</feature>
<feature type="transmembrane region" description="Helical" evidence="2">
    <location>
        <begin position="260"/>
        <end position="282"/>
    </location>
</feature>
<dbReference type="RefSeq" id="WP_245760514.1">
    <property type="nucleotide sequence ID" value="NZ_FPCG01000001.1"/>
</dbReference>
<feature type="transmembrane region" description="Helical" evidence="2">
    <location>
        <begin position="133"/>
        <end position="157"/>
    </location>
</feature>
<name>A0A1I7MEE3_9MICC</name>
<keyword evidence="2" id="KW-1133">Transmembrane helix</keyword>
<evidence type="ECO:0000313" key="4">
    <source>
        <dbReference type="Proteomes" id="UP000198881"/>
    </source>
</evidence>
<feature type="compositionally biased region" description="Low complexity" evidence="1">
    <location>
        <begin position="10"/>
        <end position="25"/>
    </location>
</feature>
<organism evidence="3 4">
    <name type="scientific">Micrococcus terreus</name>
    <dbReference type="NCBI Taxonomy" id="574650"/>
    <lineage>
        <taxon>Bacteria</taxon>
        <taxon>Bacillati</taxon>
        <taxon>Actinomycetota</taxon>
        <taxon>Actinomycetes</taxon>
        <taxon>Micrococcales</taxon>
        <taxon>Micrococcaceae</taxon>
        <taxon>Micrococcus</taxon>
    </lineage>
</organism>
<sequence>MSTAATDALQTPQTPNTPDQTAAQTRLTGRPRSRAGIIARFAGWDFLRNVRMFEATFFIVVLPAALYLMFGALAEYGDQPAGHGNVTAYQMVSMGVYGAVMATSSMAGSAAVERQQGWGRQLGLTGLTGPGYVLGKVLVALAMSVLPIVVVYTVGFFTGAEMDSAATWFSSAGLTLIGALPFAFYGLAAALLFRSEAAVSAASGLLVVLAFFGNLFMPLTGTLLEIAKFTPLYGVATLARWPQLEGTIVAVQGEPQSDPLGLIVLNVVAWTLVFALICWVAARRTTRRG</sequence>
<dbReference type="STRING" id="574650.SAMN04487966_101288"/>
<dbReference type="AlphaFoldDB" id="A0A1I7MEE3"/>
<dbReference type="Proteomes" id="UP000198881">
    <property type="component" value="Unassembled WGS sequence"/>
</dbReference>
<keyword evidence="2" id="KW-0472">Membrane</keyword>
<keyword evidence="4" id="KW-1185">Reference proteome</keyword>
<protein>
    <submittedName>
        <fullName evidence="3">ABC-2 type transport system permease protein</fullName>
    </submittedName>
</protein>
<evidence type="ECO:0000256" key="1">
    <source>
        <dbReference type="SAM" id="MobiDB-lite"/>
    </source>
</evidence>
<dbReference type="EMBL" id="FPCG01000001">
    <property type="protein sequence ID" value="SFV20289.1"/>
    <property type="molecule type" value="Genomic_DNA"/>
</dbReference>
<feature type="transmembrane region" description="Helical" evidence="2">
    <location>
        <begin position="94"/>
        <end position="112"/>
    </location>
</feature>
<proteinExistence type="predicted"/>
<reference evidence="3 4" key="1">
    <citation type="submission" date="2016-10" db="EMBL/GenBank/DDBJ databases">
        <authorList>
            <person name="de Groot N.N."/>
        </authorList>
    </citation>
    <scope>NUCLEOTIDE SEQUENCE [LARGE SCALE GENOMIC DNA]</scope>
    <source>
        <strain evidence="3 4">CGMCC 1.7054</strain>
    </source>
</reference>
<evidence type="ECO:0000256" key="2">
    <source>
        <dbReference type="SAM" id="Phobius"/>
    </source>
</evidence>
<keyword evidence="2" id="KW-0812">Transmembrane</keyword>
<feature type="region of interest" description="Disordered" evidence="1">
    <location>
        <begin position="1"/>
        <end position="29"/>
    </location>
</feature>
<feature type="transmembrane region" description="Helical" evidence="2">
    <location>
        <begin position="55"/>
        <end position="74"/>
    </location>
</feature>
<feature type="transmembrane region" description="Helical" evidence="2">
    <location>
        <begin position="205"/>
        <end position="224"/>
    </location>
</feature>